<dbReference type="OrthoDB" id="3542456at2"/>
<protein>
    <submittedName>
        <fullName evidence="1">Uncharacterized protein</fullName>
    </submittedName>
</protein>
<dbReference type="Proteomes" id="UP000419138">
    <property type="component" value="Unassembled WGS sequence"/>
</dbReference>
<organism evidence="1 2">
    <name type="scientific">Streptomyces jumonjinensis</name>
    <dbReference type="NCBI Taxonomy" id="1945"/>
    <lineage>
        <taxon>Bacteria</taxon>
        <taxon>Bacillati</taxon>
        <taxon>Actinomycetota</taxon>
        <taxon>Actinomycetes</taxon>
        <taxon>Kitasatosporales</taxon>
        <taxon>Streptomycetaceae</taxon>
        <taxon>Streptomyces</taxon>
    </lineage>
</organism>
<gene>
    <name evidence="1" type="ORF">FF041_22850</name>
</gene>
<proteinExistence type="predicted"/>
<reference evidence="1 2" key="1">
    <citation type="submission" date="2019-05" db="EMBL/GenBank/DDBJ databases">
        <title>Comparative genomics and metabolomics analyses of clavulanic acid producing Streptomyces species provides insight into specialized metabolism and evolution of beta-lactam biosynthetic gene clusters.</title>
        <authorList>
            <person name="Moore M.A."/>
            <person name="Cruz-Morales P."/>
            <person name="Barona Gomez F."/>
            <person name="Kapil T."/>
        </authorList>
    </citation>
    <scope>NUCLEOTIDE SEQUENCE [LARGE SCALE GENOMIC DNA]</scope>
    <source>
        <strain evidence="1 2">NRRL 5741</strain>
    </source>
</reference>
<name>A0A646KL11_STRJU</name>
<evidence type="ECO:0000313" key="1">
    <source>
        <dbReference type="EMBL" id="MQT02923.1"/>
    </source>
</evidence>
<dbReference type="RefSeq" id="WP_153524510.1">
    <property type="nucleotide sequence ID" value="NZ_JBEPDZ010000106.1"/>
</dbReference>
<dbReference type="EMBL" id="VCLA01000159">
    <property type="protein sequence ID" value="MQT02923.1"/>
    <property type="molecule type" value="Genomic_DNA"/>
</dbReference>
<sequence length="167" mass="17964">MNRAPAHFASAYALLRIAADAADHWIQTDADAQAKAATDAAPVTYKAPDGSVHVFRTREGRRACARHCLTYTATQGAALIIGARVLNVRLHPAAVAAALAVSGITHYAADRRVPNGILQRLARRAGKERFFLLADHGMNGSYCLDQSWHHSWEGLAALIAITGAEDR</sequence>
<keyword evidence="2" id="KW-1185">Reference proteome</keyword>
<accession>A0A646KL11</accession>
<dbReference type="AlphaFoldDB" id="A0A646KL11"/>
<comment type="caution">
    <text evidence="1">The sequence shown here is derived from an EMBL/GenBank/DDBJ whole genome shotgun (WGS) entry which is preliminary data.</text>
</comment>
<evidence type="ECO:0000313" key="2">
    <source>
        <dbReference type="Proteomes" id="UP000419138"/>
    </source>
</evidence>